<evidence type="ECO:0000313" key="3">
    <source>
        <dbReference type="Proteomes" id="UP000537775"/>
    </source>
</evidence>
<feature type="region of interest" description="Disordered" evidence="1">
    <location>
        <begin position="1"/>
        <end position="39"/>
    </location>
</feature>
<dbReference type="AlphaFoldDB" id="A0A7X0FMW7"/>
<proteinExistence type="predicted"/>
<evidence type="ECO:0008006" key="4">
    <source>
        <dbReference type="Google" id="ProtNLM"/>
    </source>
</evidence>
<evidence type="ECO:0000313" key="2">
    <source>
        <dbReference type="EMBL" id="MBB6389980.1"/>
    </source>
</evidence>
<comment type="caution">
    <text evidence="2">The sequence shown here is derived from an EMBL/GenBank/DDBJ whole genome shotgun (WGS) entry which is preliminary data.</text>
</comment>
<dbReference type="RefSeq" id="WP_184749255.1">
    <property type="nucleotide sequence ID" value="NZ_BAAAJR010000008.1"/>
</dbReference>
<dbReference type="EMBL" id="JACHML010000001">
    <property type="protein sequence ID" value="MBB6389980.1"/>
    <property type="molecule type" value="Genomic_DNA"/>
</dbReference>
<evidence type="ECO:0000256" key="1">
    <source>
        <dbReference type="SAM" id="MobiDB-lite"/>
    </source>
</evidence>
<name>A0A7X0FMW7_9MICO</name>
<accession>A0A7X0FMW7</accession>
<protein>
    <recommendedName>
        <fullName evidence="4">DUF4913 domain-containing protein</fullName>
    </recommendedName>
</protein>
<dbReference type="Proteomes" id="UP000537775">
    <property type="component" value="Unassembled WGS sequence"/>
</dbReference>
<reference evidence="2 3" key="1">
    <citation type="submission" date="2020-08" db="EMBL/GenBank/DDBJ databases">
        <title>Sequencing the genomes of 1000 actinobacteria strains.</title>
        <authorList>
            <person name="Klenk H.-P."/>
        </authorList>
    </citation>
    <scope>NUCLEOTIDE SEQUENCE [LARGE SCALE GENOMIC DNA]</scope>
    <source>
        <strain evidence="2 3">DSM 12511</strain>
    </source>
</reference>
<organism evidence="2 3">
    <name type="scientific">Microbacterium thalassium</name>
    <dbReference type="NCBI Taxonomy" id="362649"/>
    <lineage>
        <taxon>Bacteria</taxon>
        <taxon>Bacillati</taxon>
        <taxon>Actinomycetota</taxon>
        <taxon>Actinomycetes</taxon>
        <taxon>Micrococcales</taxon>
        <taxon>Microbacteriaceae</taxon>
        <taxon>Microbacterium</taxon>
    </lineage>
</organism>
<sequence>MTNPGKPDPEAMLGAEMGAFGPPPPPSRDGSSGPIGGNVVSWRDLPDSDAAARWEALRRWVEWFAVRYRVSQTTIPPCWYKHGQLVEELSALHSAHIAAFDERDAGYGPLGWHERLAQAMPRLTRAYAGGCTDGHRDHVPRSWVGTTDEQDWNAWTSKAHAR</sequence>
<gene>
    <name evidence="2" type="ORF">HD594_000293</name>
</gene>
<keyword evidence="3" id="KW-1185">Reference proteome</keyword>